<evidence type="ECO:0000256" key="6">
    <source>
        <dbReference type="ARBA" id="ARBA00022989"/>
    </source>
</evidence>
<feature type="transmembrane region" description="Helical" evidence="8">
    <location>
        <begin position="251"/>
        <end position="279"/>
    </location>
</feature>
<keyword evidence="3" id="KW-0813">Transport</keyword>
<evidence type="ECO:0000256" key="8">
    <source>
        <dbReference type="SAM" id="Phobius"/>
    </source>
</evidence>
<dbReference type="AlphaFoldDB" id="A0A1G2BKD0"/>
<dbReference type="Pfam" id="PF01594">
    <property type="entry name" value="AI-2E_transport"/>
    <property type="match status" value="1"/>
</dbReference>
<evidence type="ECO:0000256" key="7">
    <source>
        <dbReference type="ARBA" id="ARBA00023136"/>
    </source>
</evidence>
<comment type="subcellular location">
    <subcellularLocation>
        <location evidence="1">Cell membrane</location>
        <topology evidence="1">Multi-pass membrane protein</topology>
    </subcellularLocation>
</comment>
<dbReference type="PANTHER" id="PTHR21716:SF53">
    <property type="entry name" value="PERMEASE PERM-RELATED"/>
    <property type="match status" value="1"/>
</dbReference>
<evidence type="ECO:0000313" key="9">
    <source>
        <dbReference type="EMBL" id="OGY88750.1"/>
    </source>
</evidence>
<evidence type="ECO:0000256" key="1">
    <source>
        <dbReference type="ARBA" id="ARBA00004651"/>
    </source>
</evidence>
<dbReference type="GO" id="GO:0055085">
    <property type="term" value="P:transmembrane transport"/>
    <property type="evidence" value="ECO:0007669"/>
    <property type="project" value="TreeGrafter"/>
</dbReference>
<organism evidence="9 10">
    <name type="scientific">Candidatus Komeilibacteria bacterium RIFCSPLOWO2_01_FULL_45_10</name>
    <dbReference type="NCBI Taxonomy" id="1798550"/>
    <lineage>
        <taxon>Bacteria</taxon>
        <taxon>Candidatus Komeiliibacteriota</taxon>
    </lineage>
</organism>
<evidence type="ECO:0000256" key="2">
    <source>
        <dbReference type="ARBA" id="ARBA00009773"/>
    </source>
</evidence>
<keyword evidence="5 8" id="KW-0812">Transmembrane</keyword>
<sequence>MEKPSTTINISTATIFKILIIFLAISFLYLIKDVIFIVFVALILSAAFDPWVDWFQKRKIPRGLGILAIYIILFAVVTSAFILIVPPISKEIAQLAENFPLYYEKVANGLQSLQGATAGDNVQNELQKGLTSLGENLPGTLSNVVGTIFDVFGGIVSVLLVLVITFYLTVQEEAMKGFIQSITPSRAQPYLMRFYGRIQVKMGQWLRGQLVLSAIIFTLTFIGLTILGVPYALILAFIAGLFEVVPFIGPLLAAIPAVFFAFLQSPFMGISVAILYLIIQELENHLIVPKVMSKAVGLNSLIVIVAILVGAKLGGVVGALLAVPVTTGLSVFLKDFVEKRIEEETKLAE</sequence>
<keyword evidence="4" id="KW-1003">Cell membrane</keyword>
<evidence type="ECO:0000313" key="10">
    <source>
        <dbReference type="Proteomes" id="UP000178849"/>
    </source>
</evidence>
<accession>A0A1G2BKD0</accession>
<evidence type="ECO:0008006" key="11">
    <source>
        <dbReference type="Google" id="ProtNLM"/>
    </source>
</evidence>
<feature type="transmembrane region" description="Helical" evidence="8">
    <location>
        <begin position="210"/>
        <end position="239"/>
    </location>
</feature>
<dbReference type="STRING" id="1798550.A2927_02870"/>
<name>A0A1G2BKD0_9BACT</name>
<comment type="caution">
    <text evidence="9">The sequence shown here is derived from an EMBL/GenBank/DDBJ whole genome shotgun (WGS) entry which is preliminary data.</text>
</comment>
<proteinExistence type="inferred from homology"/>
<dbReference type="PANTHER" id="PTHR21716">
    <property type="entry name" value="TRANSMEMBRANE PROTEIN"/>
    <property type="match status" value="1"/>
</dbReference>
<dbReference type="EMBL" id="MHKL01000041">
    <property type="protein sequence ID" value="OGY88750.1"/>
    <property type="molecule type" value="Genomic_DNA"/>
</dbReference>
<comment type="similarity">
    <text evidence="2">Belongs to the autoinducer-2 exporter (AI-2E) (TC 2.A.86) family.</text>
</comment>
<evidence type="ECO:0000256" key="4">
    <source>
        <dbReference type="ARBA" id="ARBA00022475"/>
    </source>
</evidence>
<keyword evidence="6 8" id="KW-1133">Transmembrane helix</keyword>
<gene>
    <name evidence="9" type="ORF">A2927_02870</name>
</gene>
<feature type="transmembrane region" description="Helical" evidence="8">
    <location>
        <begin position="7"/>
        <end position="28"/>
    </location>
</feature>
<reference evidence="9 10" key="1">
    <citation type="journal article" date="2016" name="Nat. Commun.">
        <title>Thousands of microbial genomes shed light on interconnected biogeochemical processes in an aquifer system.</title>
        <authorList>
            <person name="Anantharaman K."/>
            <person name="Brown C.T."/>
            <person name="Hug L.A."/>
            <person name="Sharon I."/>
            <person name="Castelle C.J."/>
            <person name="Probst A.J."/>
            <person name="Thomas B.C."/>
            <person name="Singh A."/>
            <person name="Wilkins M.J."/>
            <person name="Karaoz U."/>
            <person name="Brodie E.L."/>
            <person name="Williams K.H."/>
            <person name="Hubbard S.S."/>
            <person name="Banfield J.F."/>
        </authorList>
    </citation>
    <scope>NUCLEOTIDE SEQUENCE [LARGE SCALE GENOMIC DNA]</scope>
</reference>
<protein>
    <recommendedName>
        <fullName evidence="11">AI-2E family transporter</fullName>
    </recommendedName>
</protein>
<dbReference type="GO" id="GO:0005886">
    <property type="term" value="C:plasma membrane"/>
    <property type="evidence" value="ECO:0007669"/>
    <property type="project" value="UniProtKB-SubCell"/>
</dbReference>
<feature type="transmembrane region" description="Helical" evidence="8">
    <location>
        <begin position="151"/>
        <end position="170"/>
    </location>
</feature>
<feature type="transmembrane region" description="Helical" evidence="8">
    <location>
        <begin position="64"/>
        <end position="85"/>
    </location>
</feature>
<feature type="transmembrane region" description="Helical" evidence="8">
    <location>
        <begin position="34"/>
        <end position="52"/>
    </location>
</feature>
<dbReference type="Proteomes" id="UP000178849">
    <property type="component" value="Unassembled WGS sequence"/>
</dbReference>
<evidence type="ECO:0000256" key="5">
    <source>
        <dbReference type="ARBA" id="ARBA00022692"/>
    </source>
</evidence>
<evidence type="ECO:0000256" key="3">
    <source>
        <dbReference type="ARBA" id="ARBA00022448"/>
    </source>
</evidence>
<keyword evidence="7 8" id="KW-0472">Membrane</keyword>
<dbReference type="InterPro" id="IPR002549">
    <property type="entry name" value="AI-2E-like"/>
</dbReference>